<dbReference type="GO" id="GO:0003746">
    <property type="term" value="F:translation elongation factor activity"/>
    <property type="evidence" value="ECO:0007669"/>
    <property type="project" value="UniProtKB-KW"/>
</dbReference>
<dbReference type="Pfam" id="PF22594">
    <property type="entry name" value="GTP-eEF1A_C"/>
    <property type="match status" value="1"/>
</dbReference>
<organism evidence="7 8">
    <name type="scientific">Heterocephalus glaber</name>
    <name type="common">Naked mole rat</name>
    <dbReference type="NCBI Taxonomy" id="10181"/>
    <lineage>
        <taxon>Eukaryota</taxon>
        <taxon>Metazoa</taxon>
        <taxon>Chordata</taxon>
        <taxon>Craniata</taxon>
        <taxon>Vertebrata</taxon>
        <taxon>Euteleostomi</taxon>
        <taxon>Mammalia</taxon>
        <taxon>Eutheria</taxon>
        <taxon>Euarchontoglires</taxon>
        <taxon>Glires</taxon>
        <taxon>Rodentia</taxon>
        <taxon>Hystricomorpha</taxon>
        <taxon>Bathyergidae</taxon>
        <taxon>Heterocephalus</taxon>
    </lineage>
</organism>
<gene>
    <name evidence="7" type="ORF">GW7_02819</name>
</gene>
<keyword evidence="3 7" id="KW-0251">Elongation factor</keyword>
<name>G5BGL7_HETGA</name>
<dbReference type="PANTHER" id="PTHR44830:SF1">
    <property type="entry name" value="TR-TYPE G DOMAIN-CONTAINING PROTEIN"/>
    <property type="match status" value="1"/>
</dbReference>
<keyword evidence="5" id="KW-0342">GTP-binding</keyword>
<accession>G5BGL7</accession>
<evidence type="ECO:0000256" key="3">
    <source>
        <dbReference type="ARBA" id="ARBA00022768"/>
    </source>
</evidence>
<dbReference type="PANTHER" id="PTHR44830">
    <property type="entry name" value="ELONGATION FACTOR 1 ALPHA"/>
    <property type="match status" value="1"/>
</dbReference>
<proteinExistence type="inferred from homology"/>
<keyword evidence="4" id="KW-0648">Protein biosynthesis</keyword>
<protein>
    <submittedName>
        <fullName evidence="7">Elongation factor 1-alpha 1</fullName>
    </submittedName>
</protein>
<sequence length="110" mass="12370">MTLWVCSDDYPEPSRPDQCWLRSCTGLHTAHITYKFAELKEKIDHWSGKKLEDVSKFLKSGEAATIDMVPGKPMCVKSFSDFPPLGRFIVHDMRQTVAVGVIKAVDEKAA</sequence>
<dbReference type="InParanoid" id="G5BGL7"/>
<evidence type="ECO:0000256" key="1">
    <source>
        <dbReference type="ARBA" id="ARBA00007249"/>
    </source>
</evidence>
<comment type="similarity">
    <text evidence="1">Belongs to the TRAFAC class translation factor GTPase superfamily. Classic translation factor GTPase family. EF-Tu/EF-1A subfamily.</text>
</comment>
<dbReference type="InterPro" id="IPR054696">
    <property type="entry name" value="GTP-eEF1A_C"/>
</dbReference>
<evidence type="ECO:0000256" key="5">
    <source>
        <dbReference type="ARBA" id="ARBA00023134"/>
    </source>
</evidence>
<dbReference type="SUPFAM" id="SSF50465">
    <property type="entry name" value="EF-Tu/eEF-1alpha/eIF2-gamma C-terminal domain"/>
    <property type="match status" value="1"/>
</dbReference>
<dbReference type="STRING" id="10181.G5BGL7"/>
<evidence type="ECO:0000259" key="6">
    <source>
        <dbReference type="Pfam" id="PF22594"/>
    </source>
</evidence>
<evidence type="ECO:0000313" key="7">
    <source>
        <dbReference type="EMBL" id="EHB08428.1"/>
    </source>
</evidence>
<keyword evidence="2" id="KW-0547">Nucleotide-binding</keyword>
<dbReference type="InterPro" id="IPR009001">
    <property type="entry name" value="Transl_elong_EF1A/Init_IF2_C"/>
</dbReference>
<evidence type="ECO:0000313" key="8">
    <source>
        <dbReference type="Proteomes" id="UP000006813"/>
    </source>
</evidence>
<reference evidence="7 8" key="1">
    <citation type="journal article" date="2011" name="Nature">
        <title>Genome sequencing reveals insights into physiology and longevity of the naked mole rat.</title>
        <authorList>
            <person name="Kim E.B."/>
            <person name="Fang X."/>
            <person name="Fushan A.A."/>
            <person name="Huang Z."/>
            <person name="Lobanov A.V."/>
            <person name="Han L."/>
            <person name="Marino S.M."/>
            <person name="Sun X."/>
            <person name="Turanov A.A."/>
            <person name="Yang P."/>
            <person name="Yim S.H."/>
            <person name="Zhao X."/>
            <person name="Kasaikina M.V."/>
            <person name="Stoletzki N."/>
            <person name="Peng C."/>
            <person name="Polak P."/>
            <person name="Xiong Z."/>
            <person name="Kiezun A."/>
            <person name="Zhu Y."/>
            <person name="Chen Y."/>
            <person name="Kryukov G.V."/>
            <person name="Zhang Q."/>
            <person name="Peshkin L."/>
            <person name="Yang L."/>
            <person name="Bronson R.T."/>
            <person name="Buffenstein R."/>
            <person name="Wang B."/>
            <person name="Han C."/>
            <person name="Li Q."/>
            <person name="Chen L."/>
            <person name="Zhao W."/>
            <person name="Sunyaev S.R."/>
            <person name="Park T.J."/>
            <person name="Zhang G."/>
            <person name="Wang J."/>
            <person name="Gladyshev V.N."/>
        </authorList>
    </citation>
    <scope>NUCLEOTIDE SEQUENCE [LARGE SCALE GENOMIC DNA]</scope>
</reference>
<evidence type="ECO:0000256" key="2">
    <source>
        <dbReference type="ARBA" id="ARBA00022741"/>
    </source>
</evidence>
<dbReference type="Gene3D" id="2.40.30.10">
    <property type="entry name" value="Translation factors"/>
    <property type="match status" value="1"/>
</dbReference>
<dbReference type="FunFam" id="2.40.30.10:FF:000005">
    <property type="entry name" value="Elongation factor 1-alpha"/>
    <property type="match status" value="1"/>
</dbReference>
<dbReference type="AlphaFoldDB" id="G5BGL7"/>
<dbReference type="Proteomes" id="UP000006813">
    <property type="component" value="Unassembled WGS sequence"/>
</dbReference>
<feature type="domain" description="GTP-eEF1A C-terminal" evidence="6">
    <location>
        <begin position="27"/>
        <end position="103"/>
    </location>
</feature>
<dbReference type="EMBL" id="JH170203">
    <property type="protein sequence ID" value="EHB08428.1"/>
    <property type="molecule type" value="Genomic_DNA"/>
</dbReference>
<evidence type="ECO:0000256" key="4">
    <source>
        <dbReference type="ARBA" id="ARBA00022917"/>
    </source>
</evidence>
<dbReference type="GO" id="GO:0005525">
    <property type="term" value="F:GTP binding"/>
    <property type="evidence" value="ECO:0007669"/>
    <property type="project" value="UniProtKB-KW"/>
</dbReference>